<comment type="pathway">
    <text evidence="9">Carbohydrate biosynthesis; D-glycero-D-manno-heptose 7-phosphate biosynthesis; D-glycero-alpha-D-manno-heptose 7-phosphate and D-glycero-beta-D-manno-heptose 7-phosphate from sedoheptulose 7-phosphate: step 1/1.</text>
</comment>
<name>A0A371IS47_9FIRM</name>
<feature type="binding site" evidence="9">
    <location>
        <position position="124"/>
    </location>
    <ligand>
        <name>substrate</name>
    </ligand>
</feature>
<comment type="similarity">
    <text evidence="3 9">Belongs to the SIS family. GmhA subfamily.</text>
</comment>
<evidence type="ECO:0000256" key="4">
    <source>
        <dbReference type="ARBA" id="ARBA00022490"/>
    </source>
</evidence>
<accession>A0A371IS47</accession>
<comment type="subcellular location">
    <subcellularLocation>
        <location evidence="2 9">Cytoplasm</location>
    </subcellularLocation>
</comment>
<protein>
    <recommendedName>
        <fullName evidence="9">Phosphoheptose isomerase</fullName>
        <ecNumber evidence="9">5.3.1.28</ecNumber>
    </recommendedName>
    <alternativeName>
        <fullName evidence="9">Sedoheptulose 7-phosphate isomerase</fullName>
    </alternativeName>
</protein>
<evidence type="ECO:0000256" key="5">
    <source>
        <dbReference type="ARBA" id="ARBA00022723"/>
    </source>
</evidence>
<comment type="cofactor">
    <cofactor evidence="9">
        <name>Zn(2+)</name>
        <dbReference type="ChEBI" id="CHEBI:29105"/>
    </cofactor>
    <text evidence="9">Binds 1 zinc ion per subunit.</text>
</comment>
<dbReference type="PROSITE" id="PS51464">
    <property type="entry name" value="SIS"/>
    <property type="match status" value="1"/>
</dbReference>
<evidence type="ECO:0000256" key="6">
    <source>
        <dbReference type="ARBA" id="ARBA00022833"/>
    </source>
</evidence>
<feature type="binding site" evidence="9">
    <location>
        <position position="60"/>
    </location>
    <ligand>
        <name>Zn(2+)</name>
        <dbReference type="ChEBI" id="CHEBI:29105"/>
    </ligand>
</feature>
<dbReference type="GO" id="GO:2001061">
    <property type="term" value="P:D-glycero-D-manno-heptose 7-phosphate biosynthetic process"/>
    <property type="evidence" value="ECO:0007669"/>
    <property type="project" value="UniProtKB-UniPathway"/>
</dbReference>
<dbReference type="OrthoDB" id="9781311at2"/>
<dbReference type="Gene3D" id="3.40.50.10490">
    <property type="entry name" value="Glucose-6-phosphate isomerase like protein, domain 1"/>
    <property type="match status" value="1"/>
</dbReference>
<evidence type="ECO:0000256" key="9">
    <source>
        <dbReference type="HAMAP-Rule" id="MF_00067"/>
    </source>
</evidence>
<dbReference type="GO" id="GO:0005975">
    <property type="term" value="P:carbohydrate metabolic process"/>
    <property type="evidence" value="ECO:0007669"/>
    <property type="project" value="UniProtKB-UniRule"/>
</dbReference>
<keyword evidence="8 9" id="KW-0119">Carbohydrate metabolism</keyword>
<feature type="domain" description="SIS" evidence="10">
    <location>
        <begin position="36"/>
        <end position="193"/>
    </location>
</feature>
<organism evidence="11 12">
    <name type="scientific">Romboutsia maritimum</name>
    <dbReference type="NCBI Taxonomy" id="2020948"/>
    <lineage>
        <taxon>Bacteria</taxon>
        <taxon>Bacillati</taxon>
        <taxon>Bacillota</taxon>
        <taxon>Clostridia</taxon>
        <taxon>Peptostreptococcales</taxon>
        <taxon>Peptostreptococcaceae</taxon>
        <taxon>Romboutsia</taxon>
    </lineage>
</organism>
<dbReference type="PANTHER" id="PTHR30390">
    <property type="entry name" value="SEDOHEPTULOSE 7-PHOSPHATE ISOMERASE / DNAA INITIATOR-ASSOCIATING FACTOR FOR REPLICATION INITIATION"/>
    <property type="match status" value="1"/>
</dbReference>
<comment type="catalytic activity">
    <reaction evidence="1 9">
        <text>2 D-sedoheptulose 7-phosphate = D-glycero-alpha-D-manno-heptose 7-phosphate + D-glycero-beta-D-manno-heptose 7-phosphate</text>
        <dbReference type="Rhea" id="RHEA:27489"/>
        <dbReference type="ChEBI" id="CHEBI:57483"/>
        <dbReference type="ChEBI" id="CHEBI:60203"/>
        <dbReference type="ChEBI" id="CHEBI:60204"/>
        <dbReference type="EC" id="5.3.1.28"/>
    </reaction>
</comment>
<keyword evidence="4 9" id="KW-0963">Cytoplasm</keyword>
<keyword evidence="12" id="KW-1185">Reference proteome</keyword>
<comment type="caution">
    <text evidence="11">The sequence shown here is derived from an EMBL/GenBank/DDBJ whole genome shotgun (WGS) entry which is preliminary data.</text>
</comment>
<feature type="binding site" evidence="9">
    <location>
        <position position="64"/>
    </location>
    <ligand>
        <name>Zn(2+)</name>
        <dbReference type="ChEBI" id="CHEBI:29105"/>
    </ligand>
</feature>
<dbReference type="HAMAP" id="MF_00067">
    <property type="entry name" value="GmhA"/>
    <property type="match status" value="1"/>
</dbReference>
<reference evidence="11 12" key="1">
    <citation type="journal article" date="2017" name="Genome Announc.">
        <title>Draft Genome Sequence of Romboutsia maritimum sp. nov. Strain CCRI-22766(T), Isolated from Coastal Estuarine Mud.</title>
        <authorList>
            <person name="Maheux A.F."/>
            <person name="Boudreau D.K."/>
            <person name="Berube E."/>
            <person name="Boissinot M."/>
            <person name="Raymond F."/>
            <person name="Brodeur S."/>
            <person name="Corbeil J."/>
            <person name="Brightwell G."/>
            <person name="Broda D."/>
            <person name="Omar R.F."/>
            <person name="Bergeron M.G."/>
        </authorList>
    </citation>
    <scope>NUCLEOTIDE SEQUENCE [LARGE SCALE GENOMIC DNA]</scope>
    <source>
        <strain evidence="11 12">CCRI-22766</strain>
    </source>
</reference>
<dbReference type="GO" id="GO:0005737">
    <property type="term" value="C:cytoplasm"/>
    <property type="evidence" value="ECO:0007669"/>
    <property type="project" value="UniProtKB-SubCell"/>
</dbReference>
<feature type="binding site" evidence="9">
    <location>
        <position position="171"/>
    </location>
    <ligand>
        <name>substrate</name>
    </ligand>
</feature>
<dbReference type="InterPro" id="IPR046348">
    <property type="entry name" value="SIS_dom_sf"/>
</dbReference>
<evidence type="ECO:0000256" key="3">
    <source>
        <dbReference type="ARBA" id="ARBA00009894"/>
    </source>
</evidence>
<evidence type="ECO:0000256" key="2">
    <source>
        <dbReference type="ARBA" id="ARBA00004496"/>
    </source>
</evidence>
<feature type="binding site" evidence="9">
    <location>
        <position position="179"/>
    </location>
    <ligand>
        <name>Zn(2+)</name>
        <dbReference type="ChEBI" id="CHEBI:29105"/>
    </ligand>
</feature>
<dbReference type="InterPro" id="IPR001347">
    <property type="entry name" value="SIS_dom"/>
</dbReference>
<dbReference type="GO" id="GO:0008968">
    <property type="term" value="F:D-sedoheptulose 7-phosphate isomerase activity"/>
    <property type="evidence" value="ECO:0007669"/>
    <property type="project" value="UniProtKB-UniRule"/>
</dbReference>
<proteinExistence type="inferred from homology"/>
<evidence type="ECO:0000256" key="7">
    <source>
        <dbReference type="ARBA" id="ARBA00023235"/>
    </source>
</evidence>
<dbReference type="RefSeq" id="WP_095406854.1">
    <property type="nucleotide sequence ID" value="NZ_NOJZ02000015.1"/>
</dbReference>
<dbReference type="EMBL" id="NOJZ02000015">
    <property type="protein sequence ID" value="RDY23301.1"/>
    <property type="molecule type" value="Genomic_DNA"/>
</dbReference>
<dbReference type="EC" id="5.3.1.28" evidence="9"/>
<dbReference type="SUPFAM" id="SSF53697">
    <property type="entry name" value="SIS domain"/>
    <property type="match status" value="1"/>
</dbReference>
<dbReference type="AlphaFoldDB" id="A0A371IS47"/>
<keyword evidence="5 9" id="KW-0479">Metal-binding</keyword>
<dbReference type="InterPro" id="IPR035461">
    <property type="entry name" value="GmhA/DiaA"/>
</dbReference>
<dbReference type="PANTHER" id="PTHR30390:SF6">
    <property type="entry name" value="DNAA INITIATOR-ASSOCIATING PROTEIN DIAA"/>
    <property type="match status" value="1"/>
</dbReference>
<gene>
    <name evidence="9" type="primary">gmhA</name>
    <name evidence="11" type="ORF">CHF27_008985</name>
</gene>
<feature type="binding site" evidence="9">
    <location>
        <begin position="51"/>
        <end position="53"/>
    </location>
    <ligand>
        <name>substrate</name>
    </ligand>
</feature>
<evidence type="ECO:0000259" key="10">
    <source>
        <dbReference type="PROSITE" id="PS51464"/>
    </source>
</evidence>
<feature type="binding site" evidence="9">
    <location>
        <position position="64"/>
    </location>
    <ligand>
        <name>substrate</name>
    </ligand>
</feature>
<dbReference type="InterPro" id="IPR050099">
    <property type="entry name" value="SIS_GmhA/DiaA_subfam"/>
</dbReference>
<dbReference type="GO" id="GO:0008270">
    <property type="term" value="F:zinc ion binding"/>
    <property type="evidence" value="ECO:0007669"/>
    <property type="project" value="UniProtKB-UniRule"/>
</dbReference>
<evidence type="ECO:0000313" key="12">
    <source>
        <dbReference type="Proteomes" id="UP000243494"/>
    </source>
</evidence>
<evidence type="ECO:0000256" key="1">
    <source>
        <dbReference type="ARBA" id="ARBA00000348"/>
    </source>
</evidence>
<dbReference type="InterPro" id="IPR004515">
    <property type="entry name" value="Phosphoheptose_Isoase"/>
</dbReference>
<keyword evidence="6 9" id="KW-0862">Zinc</keyword>
<sequence>MKEYIKKQIINSYEPKMNILRDENLLYTIECVAKEIIKSYKNGNKVLVVGNGGSAADSQHMVGELVSKFNFDRPGLPAISLTTNTSIITAIGNDYEYNRIFSRQVEANGNNGDILFAISTSGNSKSVIESINSANKKGITTIGLVGAKNCDMDNLCDFIIKVPSNETPRIQESHIMIEHIICGIVEKELFEDK</sequence>
<evidence type="ECO:0000256" key="8">
    <source>
        <dbReference type="ARBA" id="ARBA00023277"/>
    </source>
</evidence>
<feature type="binding site" evidence="9">
    <location>
        <begin position="119"/>
        <end position="121"/>
    </location>
    <ligand>
        <name>substrate</name>
    </ligand>
</feature>
<comment type="function">
    <text evidence="9">Catalyzes the isomerization of sedoheptulose 7-phosphate in D-glycero-D-manno-heptose 7-phosphate.</text>
</comment>
<feature type="binding site" evidence="9">
    <location>
        <begin position="93"/>
        <end position="94"/>
    </location>
    <ligand>
        <name>substrate</name>
    </ligand>
</feature>
<dbReference type="CDD" id="cd05006">
    <property type="entry name" value="SIS_GmhA"/>
    <property type="match status" value="1"/>
</dbReference>
<dbReference type="Pfam" id="PF13580">
    <property type="entry name" value="SIS_2"/>
    <property type="match status" value="1"/>
</dbReference>
<comment type="miscellaneous">
    <text evidence="9">The reaction produces a racemic mixture of D-glycero-alpha-D-manno-heptose 7-phosphate and D-glycero-beta-D-manno-heptose 7-phosphate.</text>
</comment>
<dbReference type="UniPathway" id="UPA00041">
    <property type="reaction ID" value="UER00436"/>
</dbReference>
<dbReference type="Proteomes" id="UP000243494">
    <property type="component" value="Unassembled WGS sequence"/>
</dbReference>
<feature type="binding site" evidence="9">
    <location>
        <position position="171"/>
    </location>
    <ligand>
        <name>Zn(2+)</name>
        <dbReference type="ChEBI" id="CHEBI:29105"/>
    </ligand>
</feature>
<dbReference type="GO" id="GO:0097367">
    <property type="term" value="F:carbohydrate derivative binding"/>
    <property type="evidence" value="ECO:0007669"/>
    <property type="project" value="InterPro"/>
</dbReference>
<evidence type="ECO:0000313" key="11">
    <source>
        <dbReference type="EMBL" id="RDY23301.1"/>
    </source>
</evidence>
<keyword evidence="7 9" id="KW-0413">Isomerase</keyword>